<dbReference type="SMART" id="SM00988">
    <property type="entry name" value="UreE_N"/>
    <property type="match status" value="1"/>
</dbReference>
<gene>
    <name evidence="5" type="primary">ureE</name>
    <name evidence="8" type="ORF">SAMN05421849_1764</name>
</gene>
<dbReference type="AlphaFoldDB" id="A0A1R3WXA8"/>
<dbReference type="OrthoDB" id="9802215at2"/>
<dbReference type="EMBL" id="FTPS01000001">
    <property type="protein sequence ID" value="SIT82728.1"/>
    <property type="molecule type" value="Genomic_DNA"/>
</dbReference>
<dbReference type="InterPro" id="IPR007864">
    <property type="entry name" value="UreE_C_dom"/>
</dbReference>
<dbReference type="GO" id="GO:0051082">
    <property type="term" value="F:unfolded protein binding"/>
    <property type="evidence" value="ECO:0007669"/>
    <property type="project" value="UniProtKB-UniRule"/>
</dbReference>
<proteinExistence type="inferred from homology"/>
<dbReference type="STRING" id="515897.SAMN05421849_1764"/>
<evidence type="ECO:0000256" key="1">
    <source>
        <dbReference type="ARBA" id="ARBA00004496"/>
    </source>
</evidence>
<dbReference type="Gene3D" id="3.30.70.790">
    <property type="entry name" value="UreE, C-terminal domain"/>
    <property type="match status" value="1"/>
</dbReference>
<comment type="similarity">
    <text evidence="5">Belongs to the UreE family.</text>
</comment>
<dbReference type="HAMAP" id="MF_00822">
    <property type="entry name" value="UreE"/>
    <property type="match status" value="1"/>
</dbReference>
<dbReference type="InterPro" id="IPR012406">
    <property type="entry name" value="UreE"/>
</dbReference>
<evidence type="ECO:0000256" key="3">
    <source>
        <dbReference type="ARBA" id="ARBA00022596"/>
    </source>
</evidence>
<dbReference type="GO" id="GO:0006457">
    <property type="term" value="P:protein folding"/>
    <property type="evidence" value="ECO:0007669"/>
    <property type="project" value="InterPro"/>
</dbReference>
<dbReference type="GO" id="GO:0016151">
    <property type="term" value="F:nickel cation binding"/>
    <property type="evidence" value="ECO:0007669"/>
    <property type="project" value="UniProtKB-UniRule"/>
</dbReference>
<feature type="compositionally biased region" description="Basic and acidic residues" evidence="6">
    <location>
        <begin position="184"/>
        <end position="193"/>
    </location>
</feature>
<keyword evidence="9" id="KW-1185">Reference proteome</keyword>
<dbReference type="GO" id="GO:0019627">
    <property type="term" value="P:urea metabolic process"/>
    <property type="evidence" value="ECO:0007669"/>
    <property type="project" value="InterPro"/>
</dbReference>
<dbReference type="Proteomes" id="UP000192455">
    <property type="component" value="Unassembled WGS sequence"/>
</dbReference>
<dbReference type="Pfam" id="PF02814">
    <property type="entry name" value="UreE_N"/>
    <property type="match status" value="1"/>
</dbReference>
<dbReference type="InterPro" id="IPR036118">
    <property type="entry name" value="UreE_N_sf"/>
</dbReference>
<dbReference type="Pfam" id="PF05194">
    <property type="entry name" value="UreE_C"/>
    <property type="match status" value="1"/>
</dbReference>
<keyword evidence="3 5" id="KW-0533">Nickel</keyword>
<evidence type="ECO:0000256" key="5">
    <source>
        <dbReference type="HAMAP-Rule" id="MF_00822"/>
    </source>
</evidence>
<dbReference type="GO" id="GO:0005737">
    <property type="term" value="C:cytoplasm"/>
    <property type="evidence" value="ECO:0007669"/>
    <property type="project" value="UniProtKB-SubCell"/>
</dbReference>
<feature type="region of interest" description="Disordered" evidence="6">
    <location>
        <begin position="153"/>
        <end position="193"/>
    </location>
</feature>
<keyword evidence="2 5" id="KW-0963">Cytoplasm</keyword>
<evidence type="ECO:0000313" key="9">
    <source>
        <dbReference type="Proteomes" id="UP000192455"/>
    </source>
</evidence>
<comment type="subcellular location">
    <subcellularLocation>
        <location evidence="1 5">Cytoplasm</location>
    </subcellularLocation>
</comment>
<organism evidence="8 9">
    <name type="scientific">Pontibaca methylaminivorans</name>
    <dbReference type="NCBI Taxonomy" id="515897"/>
    <lineage>
        <taxon>Bacteria</taxon>
        <taxon>Pseudomonadati</taxon>
        <taxon>Pseudomonadota</taxon>
        <taxon>Alphaproteobacteria</taxon>
        <taxon>Rhodobacterales</taxon>
        <taxon>Roseobacteraceae</taxon>
        <taxon>Pontibaca</taxon>
    </lineage>
</organism>
<dbReference type="SUPFAM" id="SSF69287">
    <property type="entry name" value="Urease metallochaperone UreE, N-terminal domain"/>
    <property type="match status" value="1"/>
</dbReference>
<dbReference type="RefSeq" id="WP_076649506.1">
    <property type="nucleotide sequence ID" value="NZ_FTPS01000001.1"/>
</dbReference>
<accession>A0A1R3WXA8</accession>
<evidence type="ECO:0000256" key="2">
    <source>
        <dbReference type="ARBA" id="ARBA00022490"/>
    </source>
</evidence>
<feature type="domain" description="UreE urease accessory N-terminal" evidence="7">
    <location>
        <begin position="5"/>
        <end position="69"/>
    </location>
</feature>
<feature type="compositionally biased region" description="Basic and acidic residues" evidence="6">
    <location>
        <begin position="159"/>
        <end position="175"/>
    </location>
</feature>
<dbReference type="SUPFAM" id="SSF69737">
    <property type="entry name" value="Urease metallochaperone UreE, C-terminal domain"/>
    <property type="match status" value="1"/>
</dbReference>
<name>A0A1R3WXA8_9RHOB</name>
<keyword evidence="4 5" id="KW-0143">Chaperone</keyword>
<evidence type="ECO:0000259" key="7">
    <source>
        <dbReference type="SMART" id="SM00988"/>
    </source>
</evidence>
<comment type="function">
    <text evidence="5">Involved in urease metallocenter assembly. Binds nickel. Probably functions as a nickel donor during metallocenter assembly.</text>
</comment>
<protein>
    <recommendedName>
        <fullName evidence="5">Urease accessory protein UreE</fullName>
    </recommendedName>
</protein>
<evidence type="ECO:0000256" key="6">
    <source>
        <dbReference type="SAM" id="MobiDB-lite"/>
    </source>
</evidence>
<dbReference type="InterPro" id="IPR004029">
    <property type="entry name" value="UreE_N"/>
</dbReference>
<dbReference type="GO" id="GO:0065003">
    <property type="term" value="P:protein-containing complex assembly"/>
    <property type="evidence" value="ECO:0007669"/>
    <property type="project" value="InterPro"/>
</dbReference>
<evidence type="ECO:0000313" key="8">
    <source>
        <dbReference type="EMBL" id="SIT82728.1"/>
    </source>
</evidence>
<evidence type="ECO:0000256" key="4">
    <source>
        <dbReference type="ARBA" id="ARBA00023186"/>
    </source>
</evidence>
<dbReference type="Gene3D" id="2.60.260.20">
    <property type="entry name" value="Urease metallochaperone UreE, N-terminal domain"/>
    <property type="match status" value="1"/>
</dbReference>
<sequence length="193" mass="20830">MDIVTATIGHRTDLEVGAAIDPLHLTADQRASGHLVAVSEGGRRVRISLPRGTELQDGDVLARAEGVAIVVLAAEEELFRLRPGKDAPGKDALCWAAACWQLGNLHRPVRFTDDGLLTPRDPMVAGFLDSIGQPYEPVVCPFAGYRVTGDQGYRHGHGHGHDHVHAPGHSHDHTHAHAGHHEHHPHDHGEDAT</sequence>
<reference evidence="8 9" key="1">
    <citation type="submission" date="2017-01" db="EMBL/GenBank/DDBJ databases">
        <authorList>
            <person name="Mah S.A."/>
            <person name="Swanson W.J."/>
            <person name="Moy G.W."/>
            <person name="Vacquier V.D."/>
        </authorList>
    </citation>
    <scope>NUCLEOTIDE SEQUENCE [LARGE SCALE GENOMIC DNA]</scope>
    <source>
        <strain evidence="8 9">DSM 21219</strain>
    </source>
</reference>